<evidence type="ECO:0000256" key="1">
    <source>
        <dbReference type="SAM" id="Phobius"/>
    </source>
</evidence>
<feature type="transmembrane region" description="Helical" evidence="1">
    <location>
        <begin position="69"/>
        <end position="90"/>
    </location>
</feature>
<evidence type="ECO:0000313" key="2">
    <source>
        <dbReference type="EMBL" id="KAJ7635169.1"/>
    </source>
</evidence>
<keyword evidence="3" id="KW-1185">Reference proteome</keyword>
<accession>A0AAD7C069</accession>
<dbReference type="EMBL" id="JARKIF010000007">
    <property type="protein sequence ID" value="KAJ7635169.1"/>
    <property type="molecule type" value="Genomic_DNA"/>
</dbReference>
<keyword evidence="1" id="KW-0472">Membrane</keyword>
<keyword evidence="1" id="KW-1133">Transmembrane helix</keyword>
<sequence>MVQQVHQANRPHSLLRIHQYKPCRPSPPNCSLLRSFHPQHLAQPRTNPHRCRVARMPRVIPKHDNRGPFIAGGVGGAALLVLGIVLLLVVRRRKRRLPTLVRMPRALHPHALSPPTEAASVLTSALLLPEMTEELHRSNSEVTLGTADLERGEPSVGGFRGFGTEASATSLTLVPEDPPPGYSTF</sequence>
<evidence type="ECO:0000313" key="3">
    <source>
        <dbReference type="Proteomes" id="UP001221142"/>
    </source>
</evidence>
<organism evidence="2 3">
    <name type="scientific">Roridomyces roridus</name>
    <dbReference type="NCBI Taxonomy" id="1738132"/>
    <lineage>
        <taxon>Eukaryota</taxon>
        <taxon>Fungi</taxon>
        <taxon>Dikarya</taxon>
        <taxon>Basidiomycota</taxon>
        <taxon>Agaricomycotina</taxon>
        <taxon>Agaricomycetes</taxon>
        <taxon>Agaricomycetidae</taxon>
        <taxon>Agaricales</taxon>
        <taxon>Marasmiineae</taxon>
        <taxon>Mycenaceae</taxon>
        <taxon>Roridomyces</taxon>
    </lineage>
</organism>
<name>A0AAD7C069_9AGAR</name>
<reference evidence="2" key="1">
    <citation type="submission" date="2023-03" db="EMBL/GenBank/DDBJ databases">
        <title>Massive genome expansion in bonnet fungi (Mycena s.s.) driven by repeated elements and novel gene families across ecological guilds.</title>
        <authorList>
            <consortium name="Lawrence Berkeley National Laboratory"/>
            <person name="Harder C.B."/>
            <person name="Miyauchi S."/>
            <person name="Viragh M."/>
            <person name="Kuo A."/>
            <person name="Thoen E."/>
            <person name="Andreopoulos B."/>
            <person name="Lu D."/>
            <person name="Skrede I."/>
            <person name="Drula E."/>
            <person name="Henrissat B."/>
            <person name="Morin E."/>
            <person name="Kohler A."/>
            <person name="Barry K."/>
            <person name="LaButti K."/>
            <person name="Morin E."/>
            <person name="Salamov A."/>
            <person name="Lipzen A."/>
            <person name="Mereny Z."/>
            <person name="Hegedus B."/>
            <person name="Baldrian P."/>
            <person name="Stursova M."/>
            <person name="Weitz H."/>
            <person name="Taylor A."/>
            <person name="Grigoriev I.V."/>
            <person name="Nagy L.G."/>
            <person name="Martin F."/>
            <person name="Kauserud H."/>
        </authorList>
    </citation>
    <scope>NUCLEOTIDE SEQUENCE</scope>
    <source>
        <strain evidence="2">9284</strain>
    </source>
</reference>
<dbReference type="Proteomes" id="UP001221142">
    <property type="component" value="Unassembled WGS sequence"/>
</dbReference>
<proteinExistence type="predicted"/>
<gene>
    <name evidence="2" type="ORF">FB45DRAFT_481909</name>
</gene>
<protein>
    <submittedName>
        <fullName evidence="2">Uncharacterized protein</fullName>
    </submittedName>
</protein>
<comment type="caution">
    <text evidence="2">The sequence shown here is derived from an EMBL/GenBank/DDBJ whole genome shotgun (WGS) entry which is preliminary data.</text>
</comment>
<keyword evidence="1" id="KW-0812">Transmembrane</keyword>
<dbReference type="AlphaFoldDB" id="A0AAD7C069"/>